<proteinExistence type="inferred from homology"/>
<protein>
    <recommendedName>
        <fullName evidence="11">AEC family transporter</fullName>
    </recommendedName>
</protein>
<reference evidence="9 10" key="1">
    <citation type="submission" date="2016-10" db="EMBL/GenBank/DDBJ databases">
        <authorList>
            <person name="de Groot N.N."/>
        </authorList>
    </citation>
    <scope>NUCLEOTIDE SEQUENCE [LARGE SCALE GENOMIC DNA]</scope>
    <source>
        <strain evidence="9 10">DSM 1801</strain>
    </source>
</reference>
<dbReference type="InterPro" id="IPR038770">
    <property type="entry name" value="Na+/solute_symporter_sf"/>
</dbReference>
<comment type="subcellular location">
    <subcellularLocation>
        <location evidence="1">Cell membrane</location>
        <topology evidence="1">Multi-pass membrane protein</topology>
    </subcellularLocation>
</comment>
<feature type="transmembrane region" description="Helical" evidence="8">
    <location>
        <begin position="68"/>
        <end position="91"/>
    </location>
</feature>
<sequence length="339" mass="37203">METFVFACNAVLPIILLIFLGYYLRRKEILNDSFLKCGNRFVFQVALPVLLFYNVYSIEAITEIHWQVLLFICMAIGIIFLAGIGVTILFTKEPKKRGVLLQCIFRSNFAIIGIPLAESIGGSGGIKAASVVSAFSIPMFNVLAVVALTMFQTDASGKRVSLKEIGKKIAKNPLIRGVLLGIICLLVRLVLPREEQSGHLVFTMQDNLPFLYKAIKSVGTIASPLALIVLGGNFQFRAVKRLRKEIIYGTFWRVVLTPFLALTSAVLLSSYTERFQFTNAQYSAFIALFASPVAVASAIMAGEMGGDEELAGQLVVWTSIMSVFTIFIAIVILRGIGLV</sequence>
<evidence type="ECO:0000256" key="2">
    <source>
        <dbReference type="ARBA" id="ARBA00010145"/>
    </source>
</evidence>
<keyword evidence="10" id="KW-1185">Reference proteome</keyword>
<dbReference type="Gene3D" id="1.20.1530.20">
    <property type="match status" value="1"/>
</dbReference>
<feature type="transmembrane region" description="Helical" evidence="8">
    <location>
        <begin position="37"/>
        <end position="56"/>
    </location>
</feature>
<evidence type="ECO:0000256" key="6">
    <source>
        <dbReference type="ARBA" id="ARBA00022989"/>
    </source>
</evidence>
<dbReference type="AlphaFoldDB" id="A0A1I0CZB6"/>
<dbReference type="GO" id="GO:0005886">
    <property type="term" value="C:plasma membrane"/>
    <property type="evidence" value="ECO:0007669"/>
    <property type="project" value="UniProtKB-SubCell"/>
</dbReference>
<keyword evidence="4" id="KW-1003">Cell membrane</keyword>
<evidence type="ECO:0000256" key="4">
    <source>
        <dbReference type="ARBA" id="ARBA00022475"/>
    </source>
</evidence>
<dbReference type="InterPro" id="IPR004776">
    <property type="entry name" value="Mem_transp_PIN-like"/>
</dbReference>
<feature type="transmembrane region" description="Helical" evidence="8">
    <location>
        <begin position="211"/>
        <end position="234"/>
    </location>
</feature>
<feature type="transmembrane region" description="Helical" evidence="8">
    <location>
        <begin position="173"/>
        <end position="191"/>
    </location>
</feature>
<keyword evidence="7 8" id="KW-0472">Membrane</keyword>
<dbReference type="Pfam" id="PF03547">
    <property type="entry name" value="Mem_trans"/>
    <property type="match status" value="1"/>
</dbReference>
<feature type="transmembrane region" description="Helical" evidence="8">
    <location>
        <begin position="129"/>
        <end position="152"/>
    </location>
</feature>
<feature type="transmembrane region" description="Helical" evidence="8">
    <location>
        <begin position="246"/>
        <end position="268"/>
    </location>
</feature>
<dbReference type="GO" id="GO:0055085">
    <property type="term" value="P:transmembrane transport"/>
    <property type="evidence" value="ECO:0007669"/>
    <property type="project" value="InterPro"/>
</dbReference>
<comment type="similarity">
    <text evidence="2">Belongs to the auxin efflux carrier (TC 2.A.69) family.</text>
</comment>
<dbReference type="PANTHER" id="PTHR36838">
    <property type="entry name" value="AUXIN EFFLUX CARRIER FAMILY PROTEIN"/>
    <property type="match status" value="1"/>
</dbReference>
<evidence type="ECO:0000256" key="1">
    <source>
        <dbReference type="ARBA" id="ARBA00004651"/>
    </source>
</evidence>
<evidence type="ECO:0000313" key="10">
    <source>
        <dbReference type="Proteomes" id="UP000199800"/>
    </source>
</evidence>
<dbReference type="STRING" id="29364.SAMN04487772_11225"/>
<feature type="transmembrane region" description="Helical" evidence="8">
    <location>
        <begin position="280"/>
        <end position="302"/>
    </location>
</feature>
<keyword evidence="6 8" id="KW-1133">Transmembrane helix</keyword>
<evidence type="ECO:0000313" key="9">
    <source>
        <dbReference type="EMBL" id="SET24972.1"/>
    </source>
</evidence>
<name>A0A1I0CZB6_9FIRM</name>
<dbReference type="Proteomes" id="UP000199800">
    <property type="component" value="Unassembled WGS sequence"/>
</dbReference>
<feature type="transmembrane region" description="Helical" evidence="8">
    <location>
        <begin position="98"/>
        <end position="117"/>
    </location>
</feature>
<accession>A0A1I0CZB6</accession>
<evidence type="ECO:0000256" key="8">
    <source>
        <dbReference type="SAM" id="Phobius"/>
    </source>
</evidence>
<keyword evidence="5 8" id="KW-0812">Transmembrane</keyword>
<organism evidence="9 10">
    <name type="scientific">[Clostridium] polysaccharolyticum</name>
    <dbReference type="NCBI Taxonomy" id="29364"/>
    <lineage>
        <taxon>Bacteria</taxon>
        <taxon>Bacillati</taxon>
        <taxon>Bacillota</taxon>
        <taxon>Clostridia</taxon>
        <taxon>Lachnospirales</taxon>
        <taxon>Lachnospiraceae</taxon>
    </lineage>
</organism>
<evidence type="ECO:0008006" key="11">
    <source>
        <dbReference type="Google" id="ProtNLM"/>
    </source>
</evidence>
<dbReference type="PANTHER" id="PTHR36838:SF4">
    <property type="entry name" value="AUXIN EFFLUX CARRIER FAMILY PROTEIN"/>
    <property type="match status" value="1"/>
</dbReference>
<keyword evidence="3" id="KW-0813">Transport</keyword>
<dbReference type="RefSeq" id="WP_177180715.1">
    <property type="nucleotide sequence ID" value="NZ_FOHN01000012.1"/>
</dbReference>
<feature type="transmembrane region" description="Helical" evidence="8">
    <location>
        <begin position="6"/>
        <end position="25"/>
    </location>
</feature>
<feature type="transmembrane region" description="Helical" evidence="8">
    <location>
        <begin position="314"/>
        <end position="336"/>
    </location>
</feature>
<gene>
    <name evidence="9" type="ORF">SAMN04487772_11225</name>
</gene>
<evidence type="ECO:0000256" key="3">
    <source>
        <dbReference type="ARBA" id="ARBA00022448"/>
    </source>
</evidence>
<dbReference type="EMBL" id="FOHN01000012">
    <property type="protein sequence ID" value="SET24972.1"/>
    <property type="molecule type" value="Genomic_DNA"/>
</dbReference>
<evidence type="ECO:0000256" key="5">
    <source>
        <dbReference type="ARBA" id="ARBA00022692"/>
    </source>
</evidence>
<evidence type="ECO:0000256" key="7">
    <source>
        <dbReference type="ARBA" id="ARBA00023136"/>
    </source>
</evidence>